<evidence type="ECO:0000313" key="5">
    <source>
        <dbReference type="EMBL" id="MBC5629985.1"/>
    </source>
</evidence>
<comment type="caution">
    <text evidence="5">The sequence shown here is derived from an EMBL/GenBank/DDBJ whole genome shotgun (WGS) entry which is preliminary data.</text>
</comment>
<evidence type="ECO:0000313" key="6">
    <source>
        <dbReference type="Proteomes" id="UP000596929"/>
    </source>
</evidence>
<keyword evidence="2" id="KW-0663">Pyridoxal phosphate</keyword>
<dbReference type="InterPro" id="IPR000821">
    <property type="entry name" value="Ala_racemase"/>
</dbReference>
<dbReference type="InterPro" id="IPR029066">
    <property type="entry name" value="PLP-binding_barrel"/>
</dbReference>
<evidence type="ECO:0000256" key="1">
    <source>
        <dbReference type="ARBA" id="ARBA00001933"/>
    </source>
</evidence>
<proteinExistence type="predicted"/>
<accession>A0ABR7DF02</accession>
<sequence>MTYPKLEINLRKLQYNAKIEVDSFSKIGITIIGVNKVFNGLYETAEAIVNGGITVIAEALVSNLKKIENLHCEKALLRSPALSEIEDIIRYADISLNSEIDIVRELSKEAIKQNKIHKILIMIDLGDLREGIWFENKSEIEDFVSEVLSLPNIEIYGLGTNFNCYGTVLPTVKNNNLFISIAKELENKFNFNFKYLSAGNATSYYLIEQGLLPPEINHLRIGGLHQFGIEYAFGKYLDEYYHSDMDIKNFSSNLYILKAEIIELNIKPTIPLGELGFDAFMQKKSFIDKGNRKRAILSFGIQDIPYENIYATDPSIKVIGQTSNHTIIDIEDCLTQYKLGDIISFELDYTALLFACNSPGIEKSFVYD</sequence>
<dbReference type="PANTHER" id="PTHR30511:SF3">
    <property type="entry name" value="LYSINE RACEMASE"/>
    <property type="match status" value="1"/>
</dbReference>
<comment type="cofactor">
    <cofactor evidence="1">
        <name>pyridoxal 5'-phosphate</name>
        <dbReference type="ChEBI" id="CHEBI:597326"/>
    </cofactor>
</comment>
<reference evidence="5 6" key="1">
    <citation type="submission" date="2020-08" db="EMBL/GenBank/DDBJ databases">
        <title>Genome public.</title>
        <authorList>
            <person name="Liu C."/>
            <person name="Sun Q."/>
        </authorList>
    </citation>
    <scope>NUCLEOTIDE SEQUENCE [LARGE SCALE GENOMIC DNA]</scope>
    <source>
        <strain evidence="5 6">NSJ-6</strain>
    </source>
</reference>
<protein>
    <submittedName>
        <fullName evidence="5">Alanine/ornithine racemase family PLP-dependent enzyme</fullName>
    </submittedName>
</protein>
<name>A0ABR7DF02_9CLOT</name>
<dbReference type="RefSeq" id="WP_186860499.1">
    <property type="nucleotide sequence ID" value="NZ_JACOOO010000031.1"/>
</dbReference>
<evidence type="ECO:0000259" key="4">
    <source>
        <dbReference type="Pfam" id="PF01168"/>
    </source>
</evidence>
<feature type="domain" description="Alanine racemase N-terminal" evidence="4">
    <location>
        <begin position="8"/>
        <end position="222"/>
    </location>
</feature>
<keyword evidence="3" id="KW-0413">Isomerase</keyword>
<evidence type="ECO:0000256" key="3">
    <source>
        <dbReference type="ARBA" id="ARBA00023235"/>
    </source>
</evidence>
<keyword evidence="6" id="KW-1185">Reference proteome</keyword>
<gene>
    <name evidence="5" type="ORF">H8S20_14015</name>
</gene>
<dbReference type="CDD" id="cd06815">
    <property type="entry name" value="PLPDE_III_AR_like_1"/>
    <property type="match status" value="1"/>
</dbReference>
<dbReference type="InterPro" id="IPR001608">
    <property type="entry name" value="Ala_racemase_N"/>
</dbReference>
<evidence type="ECO:0000256" key="2">
    <source>
        <dbReference type="ARBA" id="ARBA00022898"/>
    </source>
</evidence>
<dbReference type="SUPFAM" id="SSF51419">
    <property type="entry name" value="PLP-binding barrel"/>
    <property type="match status" value="1"/>
</dbReference>
<dbReference type="Proteomes" id="UP000596929">
    <property type="component" value="Unassembled WGS sequence"/>
</dbReference>
<dbReference type="PANTHER" id="PTHR30511">
    <property type="entry name" value="ALANINE RACEMASE"/>
    <property type="match status" value="1"/>
</dbReference>
<organism evidence="5 6">
    <name type="scientific">Clostridium hominis</name>
    <dbReference type="NCBI Taxonomy" id="2763036"/>
    <lineage>
        <taxon>Bacteria</taxon>
        <taxon>Bacillati</taxon>
        <taxon>Bacillota</taxon>
        <taxon>Clostridia</taxon>
        <taxon>Eubacteriales</taxon>
        <taxon>Clostridiaceae</taxon>
        <taxon>Clostridium</taxon>
    </lineage>
</organism>
<dbReference type="Pfam" id="PF01168">
    <property type="entry name" value="Ala_racemase_N"/>
    <property type="match status" value="1"/>
</dbReference>
<dbReference type="Gene3D" id="3.20.20.10">
    <property type="entry name" value="Alanine racemase"/>
    <property type="match status" value="1"/>
</dbReference>
<dbReference type="EMBL" id="JACOOO010000031">
    <property type="protein sequence ID" value="MBC5629985.1"/>
    <property type="molecule type" value="Genomic_DNA"/>
</dbReference>